<dbReference type="SMART" id="SM00342">
    <property type="entry name" value="HTH_ARAC"/>
    <property type="match status" value="1"/>
</dbReference>
<evidence type="ECO:0000313" key="6">
    <source>
        <dbReference type="Proteomes" id="UP000238541"/>
    </source>
</evidence>
<dbReference type="GO" id="GO:0000976">
    <property type="term" value="F:transcription cis-regulatory region binding"/>
    <property type="evidence" value="ECO:0007669"/>
    <property type="project" value="TreeGrafter"/>
</dbReference>
<evidence type="ECO:0000256" key="3">
    <source>
        <dbReference type="ARBA" id="ARBA00023163"/>
    </source>
</evidence>
<reference evidence="6" key="1">
    <citation type="submission" date="2017-06" db="EMBL/GenBank/DDBJ databases">
        <authorList>
            <person name="Furmanczyk E.M."/>
        </authorList>
    </citation>
    <scope>NUCLEOTIDE SEQUENCE [LARGE SCALE GENOMIC DNA]</scope>
    <source>
        <strain evidence="6">AP3_16</strain>
    </source>
</reference>
<name>A0A2S6FCA6_9PSED</name>
<dbReference type="Proteomes" id="UP000238541">
    <property type="component" value="Unassembled WGS sequence"/>
</dbReference>
<dbReference type="SUPFAM" id="SSF46689">
    <property type="entry name" value="Homeodomain-like"/>
    <property type="match status" value="1"/>
</dbReference>
<protein>
    <submittedName>
        <fullName evidence="5">AraC family transcriptional regulator</fullName>
    </submittedName>
</protein>
<keyword evidence="3" id="KW-0804">Transcription</keyword>
<dbReference type="Gene3D" id="1.10.10.60">
    <property type="entry name" value="Homeodomain-like"/>
    <property type="match status" value="1"/>
</dbReference>
<dbReference type="PANTHER" id="PTHR47894:SF4">
    <property type="entry name" value="HTH-TYPE TRANSCRIPTIONAL REGULATOR GADX"/>
    <property type="match status" value="1"/>
</dbReference>
<dbReference type="InterPro" id="IPR009057">
    <property type="entry name" value="Homeodomain-like_sf"/>
</dbReference>
<evidence type="ECO:0000259" key="4">
    <source>
        <dbReference type="PROSITE" id="PS01124"/>
    </source>
</evidence>
<dbReference type="EMBL" id="NIRS01000012">
    <property type="protein sequence ID" value="PPK35104.1"/>
    <property type="molecule type" value="Genomic_DNA"/>
</dbReference>
<evidence type="ECO:0000256" key="1">
    <source>
        <dbReference type="ARBA" id="ARBA00023015"/>
    </source>
</evidence>
<dbReference type="GO" id="GO:0005829">
    <property type="term" value="C:cytosol"/>
    <property type="evidence" value="ECO:0007669"/>
    <property type="project" value="TreeGrafter"/>
</dbReference>
<keyword evidence="1" id="KW-0805">Transcription regulation</keyword>
<dbReference type="PANTHER" id="PTHR47894">
    <property type="entry name" value="HTH-TYPE TRANSCRIPTIONAL REGULATOR GADX"/>
    <property type="match status" value="1"/>
</dbReference>
<dbReference type="GO" id="GO:0009893">
    <property type="term" value="P:positive regulation of metabolic process"/>
    <property type="evidence" value="ECO:0007669"/>
    <property type="project" value="UniProtKB-ARBA"/>
</dbReference>
<accession>A0A2S6FCA6</accession>
<proteinExistence type="predicted"/>
<keyword evidence="2" id="KW-0238">DNA-binding</keyword>
<keyword evidence="6" id="KW-1185">Reference proteome</keyword>
<dbReference type="InterPro" id="IPR018060">
    <property type="entry name" value="HTH_AraC"/>
</dbReference>
<gene>
    <name evidence="5" type="ORF">CD175_30200</name>
</gene>
<dbReference type="InterPro" id="IPR032687">
    <property type="entry name" value="AraC-type_N"/>
</dbReference>
<dbReference type="RefSeq" id="WP_104451622.1">
    <property type="nucleotide sequence ID" value="NZ_JBLZZR010000185.1"/>
</dbReference>
<evidence type="ECO:0000313" key="5">
    <source>
        <dbReference type="EMBL" id="PPK35104.1"/>
    </source>
</evidence>
<dbReference type="InterPro" id="IPR020449">
    <property type="entry name" value="Tscrpt_reg_AraC-type_HTH"/>
</dbReference>
<dbReference type="InterPro" id="IPR018062">
    <property type="entry name" value="HTH_AraC-typ_CS"/>
</dbReference>
<organism evidence="5 6">
    <name type="scientific">Pseudomonas laurylsulfatiphila</name>
    <dbReference type="NCBI Taxonomy" id="2011015"/>
    <lineage>
        <taxon>Bacteria</taxon>
        <taxon>Pseudomonadati</taxon>
        <taxon>Pseudomonadota</taxon>
        <taxon>Gammaproteobacteria</taxon>
        <taxon>Pseudomonadales</taxon>
        <taxon>Pseudomonadaceae</taxon>
        <taxon>Pseudomonas</taxon>
    </lineage>
</organism>
<dbReference type="Pfam" id="PF12625">
    <property type="entry name" value="Arabinose_bd"/>
    <property type="match status" value="1"/>
</dbReference>
<evidence type="ECO:0000256" key="2">
    <source>
        <dbReference type="ARBA" id="ARBA00023125"/>
    </source>
</evidence>
<feature type="domain" description="HTH araC/xylS-type" evidence="4">
    <location>
        <begin position="235"/>
        <end position="333"/>
    </location>
</feature>
<comment type="caution">
    <text evidence="5">The sequence shown here is derived from an EMBL/GenBank/DDBJ whole genome shotgun (WGS) entry which is preliminary data.</text>
</comment>
<dbReference type="PROSITE" id="PS01124">
    <property type="entry name" value="HTH_ARAC_FAMILY_2"/>
    <property type="match status" value="1"/>
</dbReference>
<dbReference type="AlphaFoldDB" id="A0A2S6FCA6"/>
<dbReference type="PRINTS" id="PR00032">
    <property type="entry name" value="HTHARAC"/>
</dbReference>
<dbReference type="Pfam" id="PF12833">
    <property type="entry name" value="HTH_18"/>
    <property type="match status" value="1"/>
</dbReference>
<dbReference type="PROSITE" id="PS00041">
    <property type="entry name" value="HTH_ARAC_FAMILY_1"/>
    <property type="match status" value="1"/>
</dbReference>
<dbReference type="GO" id="GO:0003700">
    <property type="term" value="F:DNA-binding transcription factor activity"/>
    <property type="evidence" value="ECO:0007669"/>
    <property type="project" value="InterPro"/>
</dbReference>
<sequence>MSHGNYTVFSETLLQRHSEIFRPYLESVGLSQDVVDRADSEVPLSSYVQLLETTAEHVDPCLGLRMGLGQLSPPTSGSYLGAFGHAARSARDVRAMLNFISRYLVVHAHANELTWYLRGGRVEVHYQLTDPSITRRRQDAEFAMAGLYATLCKVTNNKFAPLRVDFAHPQPADISLHQQAFQCPLRFGQSINVMIWPGAMLEEPLVTADERLFQALQPFLEEQRKKRMADTELTSRISQTIAGNLRAGHVGLDAIAKQLGFSARTLQRRLQEQDLEFNTLVEEIRIAKALEYMENSTRSINDIALGLGYTEASSFTRAFRRWTGLSPREFRQHIR</sequence>